<dbReference type="AlphaFoldDB" id="A0A6H1ZGV1"/>
<protein>
    <submittedName>
        <fullName evidence="1">Uncharacterized protein</fullName>
    </submittedName>
</protein>
<proteinExistence type="predicted"/>
<dbReference type="EMBL" id="MT142298">
    <property type="protein sequence ID" value="QJA77720.1"/>
    <property type="molecule type" value="Genomic_DNA"/>
</dbReference>
<accession>A0A6H1ZGV1</accession>
<name>A0A6H1ZGV1_9ZZZZ</name>
<organism evidence="1">
    <name type="scientific">viral metagenome</name>
    <dbReference type="NCBI Taxonomy" id="1070528"/>
    <lineage>
        <taxon>unclassified sequences</taxon>
        <taxon>metagenomes</taxon>
        <taxon>organismal metagenomes</taxon>
    </lineage>
</organism>
<gene>
    <name evidence="2" type="ORF">MM415A01235_0008</name>
    <name evidence="1" type="ORF">TM448A00611_0012</name>
</gene>
<evidence type="ECO:0000313" key="2">
    <source>
        <dbReference type="EMBL" id="QJA77720.1"/>
    </source>
</evidence>
<sequence>MSDKNPGIPQKKEITIGIDFDQVLIDIETGEEINEERKKTVEGAEITEKFPFTLRTASVKALLAKDQAPEIALNLVLRFRLAKRIHESPSPITLSKPEIDLLKARIAGVFPPLISGQAVDMLSLE</sequence>
<reference evidence="1" key="1">
    <citation type="submission" date="2020-03" db="EMBL/GenBank/DDBJ databases">
        <title>The deep terrestrial virosphere.</title>
        <authorList>
            <person name="Holmfeldt K."/>
            <person name="Nilsson E."/>
            <person name="Simone D."/>
            <person name="Lopez-Fernandez M."/>
            <person name="Wu X."/>
            <person name="de Brujin I."/>
            <person name="Lundin D."/>
            <person name="Andersson A."/>
            <person name="Bertilsson S."/>
            <person name="Dopson M."/>
        </authorList>
    </citation>
    <scope>NUCLEOTIDE SEQUENCE</scope>
    <source>
        <strain evidence="2">MM415A01235</strain>
        <strain evidence="1">TM448A00611</strain>
    </source>
</reference>
<dbReference type="EMBL" id="MT144033">
    <property type="protein sequence ID" value="QJA47143.1"/>
    <property type="molecule type" value="Genomic_DNA"/>
</dbReference>
<evidence type="ECO:0000313" key="1">
    <source>
        <dbReference type="EMBL" id="QJA47143.1"/>
    </source>
</evidence>